<dbReference type="PANTHER" id="PTHR40277">
    <property type="entry name" value="BLL5419 PROTEIN"/>
    <property type="match status" value="1"/>
</dbReference>
<keyword evidence="5 6" id="KW-0472">Membrane</keyword>
<sequence>MRKFAKPFKMLIKVVLSLAFFSVLLSFVKKNELVEIFQQVDWFFFVVSFAVTLIMVAASCVKWRLVLALKKPDIGFCQLFKIYLIGYFFSNILPSTVGGDVVRSYYAGKLIENQSYAAVSVFVERFSGIFFLFMFVTVAPLAQPYLYKNPYIFVPALCSVGFAFITIWVWRAKRPFYLPNLVVENILGLCKWIGRKTGLGVVERIGLGLEKIYTVVIARLKRLREEMQIAVEAVKTDRSFVNRLIGLTLLFYALTWVNVYVCFLAFGVHVDFIKICAIVPAIMLVAHIPVTLLGNLGYFESVFVFYFFLVGVGGAEAFAMGLLLRLKMLAVGVAGYGTYLVYKQKNRLELKKTFGI</sequence>
<feature type="transmembrane region" description="Helical" evidence="6">
    <location>
        <begin position="40"/>
        <end position="61"/>
    </location>
</feature>
<proteinExistence type="predicted"/>
<feature type="transmembrane region" description="Helical" evidence="6">
    <location>
        <begin position="126"/>
        <end position="146"/>
    </location>
</feature>
<reference evidence="7 8" key="1">
    <citation type="submission" date="2016-10" db="EMBL/GenBank/DDBJ databases">
        <authorList>
            <person name="de Groot N.N."/>
        </authorList>
    </citation>
    <scope>NUCLEOTIDE SEQUENCE [LARGE SCALE GENOMIC DNA]</scope>
    <source>
        <strain evidence="7 8">DSM 12130</strain>
    </source>
</reference>
<evidence type="ECO:0000313" key="7">
    <source>
        <dbReference type="EMBL" id="SDP18236.1"/>
    </source>
</evidence>
<name>A0A1H0QNC2_9BACT</name>
<keyword evidence="3 6" id="KW-0812">Transmembrane</keyword>
<dbReference type="InterPro" id="IPR022791">
    <property type="entry name" value="L-PG_synthase/AglD"/>
</dbReference>
<dbReference type="Pfam" id="PF03706">
    <property type="entry name" value="LPG_synthase_TM"/>
    <property type="match status" value="1"/>
</dbReference>
<dbReference type="AlphaFoldDB" id="A0A1H0QNC2"/>
<keyword evidence="4 6" id="KW-1133">Transmembrane helix</keyword>
<dbReference type="STRING" id="91360.SAMN05660330_02023"/>
<feature type="transmembrane region" description="Helical" evidence="6">
    <location>
        <begin position="302"/>
        <end position="320"/>
    </location>
</feature>
<evidence type="ECO:0000256" key="2">
    <source>
        <dbReference type="ARBA" id="ARBA00022475"/>
    </source>
</evidence>
<feature type="transmembrane region" description="Helical" evidence="6">
    <location>
        <begin position="272"/>
        <end position="290"/>
    </location>
</feature>
<evidence type="ECO:0008006" key="9">
    <source>
        <dbReference type="Google" id="ProtNLM"/>
    </source>
</evidence>
<evidence type="ECO:0000256" key="6">
    <source>
        <dbReference type="SAM" id="Phobius"/>
    </source>
</evidence>
<accession>A0A1H0QNC2</accession>
<organism evidence="7 8">
    <name type="scientific">Desulforhopalus singaporensis</name>
    <dbReference type="NCBI Taxonomy" id="91360"/>
    <lineage>
        <taxon>Bacteria</taxon>
        <taxon>Pseudomonadati</taxon>
        <taxon>Thermodesulfobacteriota</taxon>
        <taxon>Desulfobulbia</taxon>
        <taxon>Desulfobulbales</taxon>
        <taxon>Desulfocapsaceae</taxon>
        <taxon>Desulforhopalus</taxon>
    </lineage>
</organism>
<dbReference type="NCBIfam" id="TIGR00374">
    <property type="entry name" value="flippase-like domain"/>
    <property type="match status" value="1"/>
</dbReference>
<dbReference type="PANTHER" id="PTHR40277:SF1">
    <property type="entry name" value="BLL5419 PROTEIN"/>
    <property type="match status" value="1"/>
</dbReference>
<dbReference type="RefSeq" id="WP_092222414.1">
    <property type="nucleotide sequence ID" value="NZ_FNJI01000012.1"/>
</dbReference>
<dbReference type="EMBL" id="FNJI01000012">
    <property type="protein sequence ID" value="SDP18236.1"/>
    <property type="molecule type" value="Genomic_DNA"/>
</dbReference>
<evidence type="ECO:0000256" key="3">
    <source>
        <dbReference type="ARBA" id="ARBA00022692"/>
    </source>
</evidence>
<keyword evidence="2" id="KW-1003">Cell membrane</keyword>
<feature type="transmembrane region" description="Helical" evidence="6">
    <location>
        <begin position="152"/>
        <end position="170"/>
    </location>
</feature>
<comment type="subcellular location">
    <subcellularLocation>
        <location evidence="1">Cell membrane</location>
        <topology evidence="1">Multi-pass membrane protein</topology>
    </subcellularLocation>
</comment>
<gene>
    <name evidence="7" type="ORF">SAMN05660330_02023</name>
</gene>
<dbReference type="GO" id="GO:0005886">
    <property type="term" value="C:plasma membrane"/>
    <property type="evidence" value="ECO:0007669"/>
    <property type="project" value="UniProtKB-SubCell"/>
</dbReference>
<evidence type="ECO:0000313" key="8">
    <source>
        <dbReference type="Proteomes" id="UP000199073"/>
    </source>
</evidence>
<protein>
    <recommendedName>
        <fullName evidence="9">Lysylphosphatidylglycerol synthase TM region</fullName>
    </recommendedName>
</protein>
<dbReference type="Proteomes" id="UP000199073">
    <property type="component" value="Unassembled WGS sequence"/>
</dbReference>
<evidence type="ECO:0000256" key="4">
    <source>
        <dbReference type="ARBA" id="ARBA00022989"/>
    </source>
</evidence>
<evidence type="ECO:0000256" key="5">
    <source>
        <dbReference type="ARBA" id="ARBA00023136"/>
    </source>
</evidence>
<feature type="transmembrane region" description="Helical" evidence="6">
    <location>
        <begin position="244"/>
        <end position="266"/>
    </location>
</feature>
<evidence type="ECO:0000256" key="1">
    <source>
        <dbReference type="ARBA" id="ARBA00004651"/>
    </source>
</evidence>
<dbReference type="OrthoDB" id="9788795at2"/>
<keyword evidence="8" id="KW-1185">Reference proteome</keyword>